<evidence type="ECO:0000256" key="3">
    <source>
        <dbReference type="ARBA" id="ARBA00022989"/>
    </source>
</evidence>
<dbReference type="Pfam" id="PF00083">
    <property type="entry name" value="Sugar_tr"/>
    <property type="match status" value="1"/>
</dbReference>
<feature type="transmembrane region" description="Helical" evidence="5">
    <location>
        <begin position="137"/>
        <end position="159"/>
    </location>
</feature>
<dbReference type="InterPro" id="IPR005828">
    <property type="entry name" value="MFS_sugar_transport-like"/>
</dbReference>
<dbReference type="PROSITE" id="PS00217">
    <property type="entry name" value="SUGAR_TRANSPORT_2"/>
    <property type="match status" value="1"/>
</dbReference>
<feature type="transmembrane region" description="Helical" evidence="5">
    <location>
        <begin position="338"/>
        <end position="359"/>
    </location>
</feature>
<evidence type="ECO:0000256" key="2">
    <source>
        <dbReference type="ARBA" id="ARBA00022692"/>
    </source>
</evidence>
<feature type="transmembrane region" description="Helical" evidence="5">
    <location>
        <begin position="430"/>
        <end position="451"/>
    </location>
</feature>
<comment type="subcellular location">
    <subcellularLocation>
        <location evidence="1">Membrane</location>
        <topology evidence="1">Multi-pass membrane protein</topology>
    </subcellularLocation>
</comment>
<dbReference type="PANTHER" id="PTHR48021">
    <property type="match status" value="1"/>
</dbReference>
<evidence type="ECO:0000313" key="8">
    <source>
        <dbReference type="Proteomes" id="UP000494040"/>
    </source>
</evidence>
<name>A0A8I6S903_CIMLE</name>
<dbReference type="FunFam" id="1.20.1250.20:FF:000249">
    <property type="entry name" value="facilitated trehalose transporter Tret1"/>
    <property type="match status" value="1"/>
</dbReference>
<feature type="transmembrane region" description="Helical" evidence="5">
    <location>
        <begin position="366"/>
        <end position="388"/>
    </location>
</feature>
<feature type="transmembrane region" description="Helical" evidence="5">
    <location>
        <begin position="171"/>
        <end position="189"/>
    </location>
</feature>
<dbReference type="RefSeq" id="XP_014259831.1">
    <property type="nucleotide sequence ID" value="XM_014404345.2"/>
</dbReference>
<dbReference type="OMA" id="FAGWWTW"/>
<dbReference type="GO" id="GO:0016020">
    <property type="term" value="C:membrane"/>
    <property type="evidence" value="ECO:0007669"/>
    <property type="project" value="UniProtKB-SubCell"/>
</dbReference>
<dbReference type="InterPro" id="IPR020846">
    <property type="entry name" value="MFS_dom"/>
</dbReference>
<feature type="transmembrane region" description="Helical" evidence="5">
    <location>
        <begin position="35"/>
        <end position="63"/>
    </location>
</feature>
<evidence type="ECO:0000256" key="1">
    <source>
        <dbReference type="ARBA" id="ARBA00004141"/>
    </source>
</evidence>
<dbReference type="PANTHER" id="PTHR48021:SF39">
    <property type="entry name" value="MAJOR FACILITATOR SUPERFAMILY (MFS) PROFILE DOMAIN-CONTAINING PROTEIN"/>
    <property type="match status" value="1"/>
</dbReference>
<dbReference type="GeneID" id="106672708"/>
<accession>A0A8I6S903</accession>
<dbReference type="EnsemblMetazoa" id="XM_014404345.2">
    <property type="protein sequence ID" value="XP_014259831.1"/>
    <property type="gene ID" value="LOC106672708"/>
</dbReference>
<dbReference type="InterPro" id="IPR005829">
    <property type="entry name" value="Sugar_transporter_CS"/>
</dbReference>
<feature type="transmembrane region" description="Helical" evidence="5">
    <location>
        <begin position="394"/>
        <end position="418"/>
    </location>
</feature>
<evidence type="ECO:0000313" key="7">
    <source>
        <dbReference type="EnsemblMetazoa" id="XP_014259831.1"/>
    </source>
</evidence>
<feature type="transmembrane region" description="Helical" evidence="5">
    <location>
        <begin position="298"/>
        <end position="318"/>
    </location>
</feature>
<keyword evidence="8" id="KW-1185">Reference proteome</keyword>
<dbReference type="KEGG" id="clec:106672708"/>
<dbReference type="Gene3D" id="1.20.1250.20">
    <property type="entry name" value="MFS general substrate transporter like domains"/>
    <property type="match status" value="1"/>
</dbReference>
<feature type="transmembrane region" description="Helical" evidence="5">
    <location>
        <begin position="113"/>
        <end position="131"/>
    </location>
</feature>
<dbReference type="OrthoDB" id="6133115at2759"/>
<keyword evidence="3 5" id="KW-1133">Transmembrane helix</keyword>
<dbReference type="InterPro" id="IPR050549">
    <property type="entry name" value="MFS_Trehalose_Transporter"/>
</dbReference>
<proteinExistence type="predicted"/>
<protein>
    <recommendedName>
        <fullName evidence="6">Major facilitator superfamily (MFS) profile domain-containing protein</fullName>
    </recommendedName>
</protein>
<evidence type="ECO:0000256" key="4">
    <source>
        <dbReference type="ARBA" id="ARBA00023136"/>
    </source>
</evidence>
<dbReference type="PROSITE" id="PS50850">
    <property type="entry name" value="MFS"/>
    <property type="match status" value="1"/>
</dbReference>
<keyword evidence="2 5" id="KW-0812">Transmembrane</keyword>
<dbReference type="SUPFAM" id="SSF103473">
    <property type="entry name" value="MFS general substrate transporter"/>
    <property type="match status" value="1"/>
</dbReference>
<dbReference type="AlphaFoldDB" id="A0A8I6S903"/>
<organism evidence="7 8">
    <name type="scientific">Cimex lectularius</name>
    <name type="common">Bed bug</name>
    <name type="synonym">Acanthia lectularia</name>
    <dbReference type="NCBI Taxonomy" id="79782"/>
    <lineage>
        <taxon>Eukaryota</taxon>
        <taxon>Metazoa</taxon>
        <taxon>Ecdysozoa</taxon>
        <taxon>Arthropoda</taxon>
        <taxon>Hexapoda</taxon>
        <taxon>Insecta</taxon>
        <taxon>Pterygota</taxon>
        <taxon>Neoptera</taxon>
        <taxon>Paraneoptera</taxon>
        <taxon>Hemiptera</taxon>
        <taxon>Heteroptera</taxon>
        <taxon>Panheteroptera</taxon>
        <taxon>Cimicomorpha</taxon>
        <taxon>Cimicidae</taxon>
        <taxon>Cimex</taxon>
    </lineage>
</organism>
<sequence>MPDLEKQAENHALFLPTGNGVHKKRSALRKTLPQILATLAFGMLIFSVSTICVMPTIVIGALHKKDEFGNILESEIPFTDQQASWFGSVVYIAQPLGSLTSGFIQDHLGRKRCMMAVTIPQFIGWIILYFAQSIEQLFTAAVIMGLSVGFMEAPAMSYLGEVCEPRLRGTLSSFSEVFLLLGILFKFFIGAMLTWRNSCAVALTVPVLAFILLSIVPESPTWYLLNNRNTEAEKSLRWLRGWLKSEEIQHEFIALTSSINQGYVQVNTTEKNEHNVVAIKPKRNSEWAQMKLLNQGRVYRPIILTMVYFFIGHCISLIGLRTFLVSIFKGFNTSLSPYSVLVLAGLLQTIGSVFCAILIHKLGKRVLMIASTIGGVLSCFLLAIYIILKIDVPWVPVLLFCVNFFCGGLGSMTLPWVLVCEIFPLDAKGFSAGLVAASSYVFMSIISKTYVDMASVINLEGALIVYGIIGIFGFVFLYFRQPETEGKTLAEIEEFFQDKS</sequence>
<evidence type="ECO:0000256" key="5">
    <source>
        <dbReference type="SAM" id="Phobius"/>
    </source>
</evidence>
<dbReference type="GO" id="GO:0022857">
    <property type="term" value="F:transmembrane transporter activity"/>
    <property type="evidence" value="ECO:0007669"/>
    <property type="project" value="InterPro"/>
</dbReference>
<feature type="domain" description="Major facilitator superfamily (MFS) profile" evidence="6">
    <location>
        <begin position="35"/>
        <end position="485"/>
    </location>
</feature>
<dbReference type="Proteomes" id="UP000494040">
    <property type="component" value="Unassembled WGS sequence"/>
</dbReference>
<evidence type="ECO:0000259" key="6">
    <source>
        <dbReference type="PROSITE" id="PS50850"/>
    </source>
</evidence>
<keyword evidence="4 5" id="KW-0472">Membrane</keyword>
<reference evidence="7" key="1">
    <citation type="submission" date="2022-01" db="UniProtKB">
        <authorList>
            <consortium name="EnsemblMetazoa"/>
        </authorList>
    </citation>
    <scope>IDENTIFICATION</scope>
</reference>
<feature type="transmembrane region" description="Helical" evidence="5">
    <location>
        <begin position="195"/>
        <end position="216"/>
    </location>
</feature>
<feature type="transmembrane region" description="Helical" evidence="5">
    <location>
        <begin position="457"/>
        <end position="479"/>
    </location>
</feature>
<dbReference type="InterPro" id="IPR036259">
    <property type="entry name" value="MFS_trans_sf"/>
</dbReference>